<feature type="coiled-coil region" evidence="1">
    <location>
        <begin position="141"/>
        <end position="185"/>
    </location>
</feature>
<dbReference type="RefSeq" id="WP_377568455.1">
    <property type="nucleotide sequence ID" value="NZ_JBHTJZ010000072.1"/>
</dbReference>
<name>A0ABW3HX86_9BACL</name>
<evidence type="ECO:0000313" key="3">
    <source>
        <dbReference type="Proteomes" id="UP001596989"/>
    </source>
</evidence>
<organism evidence="2 3">
    <name type="scientific">Paenibacillus chungangensis</name>
    <dbReference type="NCBI Taxonomy" id="696535"/>
    <lineage>
        <taxon>Bacteria</taxon>
        <taxon>Bacillati</taxon>
        <taxon>Bacillota</taxon>
        <taxon>Bacilli</taxon>
        <taxon>Bacillales</taxon>
        <taxon>Paenibacillaceae</taxon>
        <taxon>Paenibacillus</taxon>
    </lineage>
</organism>
<evidence type="ECO:0000313" key="2">
    <source>
        <dbReference type="EMBL" id="MFD0962163.1"/>
    </source>
</evidence>
<proteinExistence type="predicted"/>
<feature type="coiled-coil region" evidence="1">
    <location>
        <begin position="53"/>
        <end position="94"/>
    </location>
</feature>
<keyword evidence="1" id="KW-0175">Coiled coil</keyword>
<sequence>MRKIMPYANAKTAFILFLISVLLSLRMPVMAMPIDPAATSDDVRVLLEKSLSVVEIDREIETIKQQQKVLEQSMKLAQDELKKQENDIEAKRNDAGKVLRAYYMGERDMLYAALLSSKSWTTFFSIIDYIDIIISKDKHTLHSYIDQYRRMQESYRELEDRETELAGVEQRLLQQRERVLALEAQLEDELQGRTDADRIRLLMEELTRSWEEEGLAKVQEYFQALASAMQKLPGWISDNKDMLDNQGFQYTITVSEAELNDFLQEQDERFKHFSFQFLDGSVTAYGNKDGMEITVTGHYTVEDEPVNGIMFHVDKLIYNGFSLPDTTRRSLEEEFDLGFYPQLILSFLKAKDVEATDGKLTIKLSISL</sequence>
<accession>A0ABW3HX86</accession>
<keyword evidence="3" id="KW-1185">Reference proteome</keyword>
<protein>
    <submittedName>
        <fullName evidence="2">Coiled-coil domain-containing protein</fullName>
    </submittedName>
</protein>
<gene>
    <name evidence="2" type="ORF">ACFQ2I_22735</name>
</gene>
<dbReference type="EMBL" id="JBHTJZ010000072">
    <property type="protein sequence ID" value="MFD0962163.1"/>
    <property type="molecule type" value="Genomic_DNA"/>
</dbReference>
<dbReference type="Proteomes" id="UP001596989">
    <property type="component" value="Unassembled WGS sequence"/>
</dbReference>
<comment type="caution">
    <text evidence="2">The sequence shown here is derived from an EMBL/GenBank/DDBJ whole genome shotgun (WGS) entry which is preliminary data.</text>
</comment>
<dbReference type="Gene3D" id="6.10.250.3150">
    <property type="match status" value="1"/>
</dbReference>
<reference evidence="3" key="1">
    <citation type="journal article" date="2019" name="Int. J. Syst. Evol. Microbiol.">
        <title>The Global Catalogue of Microorganisms (GCM) 10K type strain sequencing project: providing services to taxonomists for standard genome sequencing and annotation.</title>
        <authorList>
            <consortium name="The Broad Institute Genomics Platform"/>
            <consortium name="The Broad Institute Genome Sequencing Center for Infectious Disease"/>
            <person name="Wu L."/>
            <person name="Ma J."/>
        </authorList>
    </citation>
    <scope>NUCLEOTIDE SEQUENCE [LARGE SCALE GENOMIC DNA]</scope>
    <source>
        <strain evidence="3">CCUG 59129</strain>
    </source>
</reference>
<evidence type="ECO:0000256" key="1">
    <source>
        <dbReference type="SAM" id="Coils"/>
    </source>
</evidence>